<proteinExistence type="inferred from homology"/>
<evidence type="ECO:0000256" key="3">
    <source>
        <dbReference type="ARBA" id="ARBA00022643"/>
    </source>
</evidence>
<feature type="transmembrane region" description="Helical" evidence="5">
    <location>
        <begin position="6"/>
        <end position="24"/>
    </location>
</feature>
<dbReference type="InterPro" id="IPR002563">
    <property type="entry name" value="Flavin_Rdtase-like_dom"/>
</dbReference>
<evidence type="ECO:0000256" key="4">
    <source>
        <dbReference type="ARBA" id="ARBA00038054"/>
    </source>
</evidence>
<dbReference type="EMBL" id="JALJOV010000599">
    <property type="protein sequence ID" value="KAK9862490.1"/>
    <property type="molecule type" value="Genomic_DNA"/>
</dbReference>
<keyword evidence="3" id="KW-0288">FMN</keyword>
<evidence type="ECO:0000313" key="7">
    <source>
        <dbReference type="EMBL" id="KAK9862490.1"/>
    </source>
</evidence>
<name>A0AAW1T1H7_9CHLO</name>
<dbReference type="InterPro" id="IPR012349">
    <property type="entry name" value="Split_barrel_FMN-bd"/>
</dbReference>
<organism evidence="7 8">
    <name type="scientific">Apatococcus fuscideae</name>
    <dbReference type="NCBI Taxonomy" id="2026836"/>
    <lineage>
        <taxon>Eukaryota</taxon>
        <taxon>Viridiplantae</taxon>
        <taxon>Chlorophyta</taxon>
        <taxon>core chlorophytes</taxon>
        <taxon>Trebouxiophyceae</taxon>
        <taxon>Chlorellales</taxon>
        <taxon>Chlorellaceae</taxon>
        <taxon>Apatococcus</taxon>
    </lineage>
</organism>
<evidence type="ECO:0000259" key="6">
    <source>
        <dbReference type="SMART" id="SM00903"/>
    </source>
</evidence>
<keyword evidence="5" id="KW-1133">Transmembrane helix</keyword>
<dbReference type="PANTHER" id="PTHR33798">
    <property type="entry name" value="FLAVOPROTEIN OXYGENASE"/>
    <property type="match status" value="1"/>
</dbReference>
<dbReference type="AlphaFoldDB" id="A0AAW1T1H7"/>
<accession>A0AAW1T1H7</accession>
<comment type="caution">
    <text evidence="7">The sequence shown here is derived from an EMBL/GenBank/DDBJ whole genome shotgun (WGS) entry which is preliminary data.</text>
</comment>
<feature type="domain" description="Flavin reductase like" evidence="6">
    <location>
        <begin position="76"/>
        <end position="232"/>
    </location>
</feature>
<keyword evidence="5" id="KW-0472">Membrane</keyword>
<keyword evidence="5" id="KW-0812">Transmembrane</keyword>
<gene>
    <name evidence="7" type="ORF">WJX84_004602</name>
</gene>
<dbReference type="SUPFAM" id="SSF50475">
    <property type="entry name" value="FMN-binding split barrel"/>
    <property type="match status" value="1"/>
</dbReference>
<dbReference type="Pfam" id="PF01613">
    <property type="entry name" value="Flavin_Reduct"/>
    <property type="match status" value="1"/>
</dbReference>
<dbReference type="Gene3D" id="2.30.110.10">
    <property type="entry name" value="Electron Transport, Fmn-binding Protein, Chain A"/>
    <property type="match status" value="1"/>
</dbReference>
<comment type="similarity">
    <text evidence="4">Belongs to the flavoredoxin family.</text>
</comment>
<dbReference type="SMART" id="SM00903">
    <property type="entry name" value="Flavin_Reduct"/>
    <property type="match status" value="1"/>
</dbReference>
<dbReference type="PANTHER" id="PTHR33798:SF5">
    <property type="entry name" value="FLAVIN REDUCTASE LIKE DOMAIN-CONTAINING PROTEIN"/>
    <property type="match status" value="1"/>
</dbReference>
<keyword evidence="2" id="KW-0285">Flavoprotein</keyword>
<dbReference type="GO" id="GO:0010181">
    <property type="term" value="F:FMN binding"/>
    <property type="evidence" value="ECO:0007669"/>
    <property type="project" value="InterPro"/>
</dbReference>
<dbReference type="Proteomes" id="UP001485043">
    <property type="component" value="Unassembled WGS sequence"/>
</dbReference>
<evidence type="ECO:0000256" key="5">
    <source>
        <dbReference type="SAM" id="Phobius"/>
    </source>
</evidence>
<sequence>MSDVGFYLAGLAGFVAFPLAHKLFKMARKPNPTRIVPLPNPGYEAGDKQPAPFDTEAFQQVDPAELGAAMYPFIISSVTPRPIAFISTVSKDGVGNLSPYSYFNVVSHDPPVLVTGHARRPADIPKDSLQNILDTGEFVICIISEWFLEAANHTCGEYDKGCNEMELAGLTPEPSYKVKPPRVKESAIHFECKLKHTYDVKNKTGAITGTIVLGECVMAHMHKGVATKSPHGKPIADIFKLKPMARLGGDMYSCLRDIVEIPRPPKEMQYKTKTVQGHESAKTK</sequence>
<comment type="cofactor">
    <cofactor evidence="1">
        <name>FMN</name>
        <dbReference type="ChEBI" id="CHEBI:58210"/>
    </cofactor>
</comment>
<evidence type="ECO:0000256" key="2">
    <source>
        <dbReference type="ARBA" id="ARBA00022630"/>
    </source>
</evidence>
<reference evidence="7 8" key="1">
    <citation type="journal article" date="2024" name="Nat. Commun.">
        <title>Phylogenomics reveals the evolutionary origins of lichenization in chlorophyte algae.</title>
        <authorList>
            <person name="Puginier C."/>
            <person name="Libourel C."/>
            <person name="Otte J."/>
            <person name="Skaloud P."/>
            <person name="Haon M."/>
            <person name="Grisel S."/>
            <person name="Petersen M."/>
            <person name="Berrin J.G."/>
            <person name="Delaux P.M."/>
            <person name="Dal Grande F."/>
            <person name="Keller J."/>
        </authorList>
    </citation>
    <scope>NUCLEOTIDE SEQUENCE [LARGE SCALE GENOMIC DNA]</scope>
    <source>
        <strain evidence="7 8">SAG 2523</strain>
    </source>
</reference>
<keyword evidence="8" id="KW-1185">Reference proteome</keyword>
<evidence type="ECO:0000313" key="8">
    <source>
        <dbReference type="Proteomes" id="UP001485043"/>
    </source>
</evidence>
<evidence type="ECO:0000256" key="1">
    <source>
        <dbReference type="ARBA" id="ARBA00001917"/>
    </source>
</evidence>
<protein>
    <recommendedName>
        <fullName evidence="6">Flavin reductase like domain-containing protein</fullName>
    </recommendedName>
</protein>